<dbReference type="EMBL" id="CM023470">
    <property type="protein sequence ID" value="KAH7979784.1"/>
    <property type="molecule type" value="Genomic_DNA"/>
</dbReference>
<dbReference type="Proteomes" id="UP000821865">
    <property type="component" value="Chromosome 1"/>
</dbReference>
<gene>
    <name evidence="1" type="ORF">HPB49_011011</name>
</gene>
<protein>
    <submittedName>
        <fullName evidence="1">Uncharacterized protein</fullName>
    </submittedName>
</protein>
<sequence length="266" mass="29634">MPYHVLSVKEKLEIIRTIENGAKKSAVAREKNLPLTTVCGIWNAREKLRGGSGSNLKRCRIRDSAFPEVEKALLLWLKKARSMNLPVSGPLLAEKALTFAAQLNCTGFACSNGWLSRFKARYSIVGKAVCGGDDADGEDAEDCENLLVEVLERQGAADEEVNFGTFGDVDGDVTTSPDFSDSDMLLPSHLVQLQAKVGTVMDSPADFYHARVPKKDRKLTMVEELLADAEFRRFNKKKYGEAMARQQRSVSKKALKHMKRLKKRKK</sequence>
<accession>A0ACB8E0C3</accession>
<evidence type="ECO:0000313" key="1">
    <source>
        <dbReference type="EMBL" id="KAH7979784.1"/>
    </source>
</evidence>
<comment type="caution">
    <text evidence="1">The sequence shown here is derived from an EMBL/GenBank/DDBJ whole genome shotgun (WGS) entry which is preliminary data.</text>
</comment>
<keyword evidence="2" id="KW-1185">Reference proteome</keyword>
<proteinExistence type="predicted"/>
<evidence type="ECO:0000313" key="2">
    <source>
        <dbReference type="Proteomes" id="UP000821865"/>
    </source>
</evidence>
<name>A0ACB8E0C3_DERSI</name>
<reference evidence="1" key="1">
    <citation type="submission" date="2020-05" db="EMBL/GenBank/DDBJ databases">
        <title>Large-scale comparative analyses of tick genomes elucidate their genetic diversity and vector capacities.</title>
        <authorList>
            <person name="Jia N."/>
            <person name="Wang J."/>
            <person name="Shi W."/>
            <person name="Du L."/>
            <person name="Sun Y."/>
            <person name="Zhan W."/>
            <person name="Jiang J."/>
            <person name="Wang Q."/>
            <person name="Zhang B."/>
            <person name="Ji P."/>
            <person name="Sakyi L.B."/>
            <person name="Cui X."/>
            <person name="Yuan T."/>
            <person name="Jiang B."/>
            <person name="Yang W."/>
            <person name="Lam T.T.-Y."/>
            <person name="Chang Q."/>
            <person name="Ding S."/>
            <person name="Wang X."/>
            <person name="Zhu J."/>
            <person name="Ruan X."/>
            <person name="Zhao L."/>
            <person name="Wei J."/>
            <person name="Que T."/>
            <person name="Du C."/>
            <person name="Cheng J."/>
            <person name="Dai P."/>
            <person name="Han X."/>
            <person name="Huang E."/>
            <person name="Gao Y."/>
            <person name="Liu J."/>
            <person name="Shao H."/>
            <person name="Ye R."/>
            <person name="Li L."/>
            <person name="Wei W."/>
            <person name="Wang X."/>
            <person name="Wang C."/>
            <person name="Yang T."/>
            <person name="Huo Q."/>
            <person name="Li W."/>
            <person name="Guo W."/>
            <person name="Chen H."/>
            <person name="Zhou L."/>
            <person name="Ni X."/>
            <person name="Tian J."/>
            <person name="Zhou Y."/>
            <person name="Sheng Y."/>
            <person name="Liu T."/>
            <person name="Pan Y."/>
            <person name="Xia L."/>
            <person name="Li J."/>
            <person name="Zhao F."/>
            <person name="Cao W."/>
        </authorList>
    </citation>
    <scope>NUCLEOTIDE SEQUENCE</scope>
    <source>
        <strain evidence="1">Dsil-2018</strain>
    </source>
</reference>
<organism evidence="1 2">
    <name type="scientific">Dermacentor silvarum</name>
    <name type="common">Tick</name>
    <dbReference type="NCBI Taxonomy" id="543639"/>
    <lineage>
        <taxon>Eukaryota</taxon>
        <taxon>Metazoa</taxon>
        <taxon>Ecdysozoa</taxon>
        <taxon>Arthropoda</taxon>
        <taxon>Chelicerata</taxon>
        <taxon>Arachnida</taxon>
        <taxon>Acari</taxon>
        <taxon>Parasitiformes</taxon>
        <taxon>Ixodida</taxon>
        <taxon>Ixodoidea</taxon>
        <taxon>Ixodidae</taxon>
        <taxon>Rhipicephalinae</taxon>
        <taxon>Dermacentor</taxon>
    </lineage>
</organism>